<dbReference type="Pfam" id="PF03193">
    <property type="entry name" value="RsgA_GTPase"/>
    <property type="match status" value="1"/>
</dbReference>
<dbReference type="PANTHER" id="PTHR32120:SF10">
    <property type="entry name" value="SMALL RIBOSOMAL SUBUNIT BIOGENESIS GTPASE RSGA"/>
    <property type="match status" value="1"/>
</dbReference>
<proteinExistence type="inferred from homology"/>
<keyword evidence="9" id="KW-0342">GTP-binding</keyword>
<dbReference type="SUPFAM" id="SSF52540">
    <property type="entry name" value="P-loop containing nucleoside triphosphate hydrolases"/>
    <property type="match status" value="1"/>
</dbReference>
<evidence type="ECO:0000259" key="10">
    <source>
        <dbReference type="PROSITE" id="PS50936"/>
    </source>
</evidence>
<feature type="domain" description="CP-type G" evidence="11">
    <location>
        <begin position="100"/>
        <end position="255"/>
    </location>
</feature>
<feature type="domain" description="EngC GTPase" evidence="10">
    <location>
        <begin position="106"/>
        <end position="253"/>
    </location>
</feature>
<evidence type="ECO:0000313" key="13">
    <source>
        <dbReference type="Proteomes" id="UP001320159"/>
    </source>
</evidence>
<dbReference type="RefSeq" id="WP_369424347.1">
    <property type="nucleotide sequence ID" value="NZ_PGCK01000011.1"/>
</dbReference>
<dbReference type="InterPro" id="IPR010914">
    <property type="entry name" value="RsgA_GTPase_dom"/>
</dbReference>
<dbReference type="Gene3D" id="2.40.50.140">
    <property type="entry name" value="Nucleic acid-binding proteins"/>
    <property type="match status" value="1"/>
</dbReference>
<keyword evidence="7" id="KW-0862">Zinc</keyword>
<dbReference type="AlphaFoldDB" id="A0AAP2RET8"/>
<dbReference type="InterPro" id="IPR030378">
    <property type="entry name" value="G_CP_dom"/>
</dbReference>
<dbReference type="Gene3D" id="3.40.50.300">
    <property type="entry name" value="P-loop containing nucleotide triphosphate hydrolases"/>
    <property type="match status" value="1"/>
</dbReference>
<keyword evidence="6" id="KW-0378">Hydrolase</keyword>
<evidence type="ECO:0000259" key="11">
    <source>
        <dbReference type="PROSITE" id="PS51721"/>
    </source>
</evidence>
<evidence type="ECO:0000256" key="4">
    <source>
        <dbReference type="ARBA" id="ARBA00022730"/>
    </source>
</evidence>
<dbReference type="GO" id="GO:0003924">
    <property type="term" value="F:GTPase activity"/>
    <property type="evidence" value="ECO:0007669"/>
    <property type="project" value="InterPro"/>
</dbReference>
<dbReference type="NCBIfam" id="TIGR00157">
    <property type="entry name" value="ribosome small subunit-dependent GTPase A"/>
    <property type="match status" value="1"/>
</dbReference>
<evidence type="ECO:0000313" key="12">
    <source>
        <dbReference type="EMBL" id="MCD1295867.1"/>
    </source>
</evidence>
<keyword evidence="13" id="KW-1185">Reference proteome</keyword>
<protein>
    <submittedName>
        <fullName evidence="12">Ribosome small subunit-dependent GTPase A</fullName>
    </submittedName>
</protein>
<dbReference type="Gene3D" id="1.10.40.50">
    <property type="entry name" value="Probable gtpase engc, domain 3"/>
    <property type="match status" value="1"/>
</dbReference>
<sequence length="354" mass="39968">MDPILKKYGWNSFFEESFKDYPDGYEAGRVSIEYKNGFKVLTKDGEVRGKVSGKLRQTGIRPSVGDWVVILRDDSRTASIHSILPRKSKFSRKDPGRVAGEQVIVTNVDHVFIVTSLNRDFNLRRLERYVAIAKESGAVPVVILSKSDICDDPEERRKEVEEIAPGISVHVISAIKNTGISELMDYFSAGNTVALLGSSGVGKSTLINMIMGYERQKVSGIREDDDRGRHTTTERELILLDGGGIIIDNPGMRELQLWEAGEGLKETFSDIEELSRLCKFSDCKHDTEPGCAIKKAIKEGTLSEKRYQSYLKLQREFLAVEMKKNIGLKNMEKKKWKQISKYANQIRKNKEKGI</sequence>
<dbReference type="PROSITE" id="PS51721">
    <property type="entry name" value="G_CP"/>
    <property type="match status" value="1"/>
</dbReference>
<evidence type="ECO:0000256" key="8">
    <source>
        <dbReference type="ARBA" id="ARBA00022884"/>
    </source>
</evidence>
<dbReference type="SUPFAM" id="SSF50249">
    <property type="entry name" value="Nucleic acid-binding proteins"/>
    <property type="match status" value="1"/>
</dbReference>
<comment type="caution">
    <text evidence="12">The sequence shown here is derived from an EMBL/GenBank/DDBJ whole genome shotgun (WGS) entry which is preliminary data.</text>
</comment>
<reference evidence="12 13" key="1">
    <citation type="submission" date="2017-11" db="EMBL/GenBank/DDBJ databases">
        <title>Isolation and Characterization of Family Methanocellaceae Species from Potential Methane Hydrate Area Offshore Southwestern Taiwan.</title>
        <authorList>
            <person name="Zhang W.-L."/>
            <person name="Chen W.-C."/>
            <person name="Lai M.-C."/>
            <person name="Chen S.-C."/>
        </authorList>
    </citation>
    <scope>NUCLEOTIDE SEQUENCE [LARGE SCALE GENOMIC DNA]</scope>
    <source>
        <strain evidence="12 13">CWC-04</strain>
    </source>
</reference>
<keyword evidence="5" id="KW-0547">Nucleotide-binding</keyword>
<dbReference type="Proteomes" id="UP001320159">
    <property type="component" value="Unassembled WGS sequence"/>
</dbReference>
<evidence type="ECO:0000256" key="7">
    <source>
        <dbReference type="ARBA" id="ARBA00022833"/>
    </source>
</evidence>
<dbReference type="EMBL" id="PGCK01000011">
    <property type="protein sequence ID" value="MCD1295867.1"/>
    <property type="molecule type" value="Genomic_DNA"/>
</dbReference>
<evidence type="ECO:0000256" key="1">
    <source>
        <dbReference type="ARBA" id="ARBA00022490"/>
    </source>
</evidence>
<keyword evidence="1" id="KW-0963">Cytoplasm</keyword>
<evidence type="ECO:0000256" key="3">
    <source>
        <dbReference type="ARBA" id="ARBA00022723"/>
    </source>
</evidence>
<keyword evidence="4" id="KW-0699">rRNA-binding</keyword>
<dbReference type="GO" id="GO:0019843">
    <property type="term" value="F:rRNA binding"/>
    <property type="evidence" value="ECO:0007669"/>
    <property type="project" value="UniProtKB-KW"/>
</dbReference>
<dbReference type="GO" id="GO:0042254">
    <property type="term" value="P:ribosome biogenesis"/>
    <property type="evidence" value="ECO:0007669"/>
    <property type="project" value="UniProtKB-KW"/>
</dbReference>
<evidence type="ECO:0000256" key="6">
    <source>
        <dbReference type="ARBA" id="ARBA00022801"/>
    </source>
</evidence>
<keyword evidence="3" id="KW-0479">Metal-binding</keyword>
<dbReference type="CDD" id="cd01854">
    <property type="entry name" value="YjeQ_EngC"/>
    <property type="match status" value="1"/>
</dbReference>
<accession>A0AAP2RET8</accession>
<evidence type="ECO:0000256" key="2">
    <source>
        <dbReference type="ARBA" id="ARBA00022517"/>
    </source>
</evidence>
<dbReference type="GO" id="GO:0046872">
    <property type="term" value="F:metal ion binding"/>
    <property type="evidence" value="ECO:0007669"/>
    <property type="project" value="UniProtKB-KW"/>
</dbReference>
<organism evidence="12 13">
    <name type="scientific">Methanooceanicella nereidis</name>
    <dbReference type="NCBI Taxonomy" id="2052831"/>
    <lineage>
        <taxon>Archaea</taxon>
        <taxon>Methanobacteriati</taxon>
        <taxon>Methanobacteriota</taxon>
        <taxon>Stenosarchaea group</taxon>
        <taxon>Methanomicrobia</taxon>
        <taxon>Methanocellales</taxon>
        <taxon>Methanocellaceae</taxon>
        <taxon>Methanooceanicella</taxon>
    </lineage>
</organism>
<keyword evidence="8" id="KW-0694">RNA-binding</keyword>
<dbReference type="PANTHER" id="PTHR32120">
    <property type="entry name" value="SMALL RIBOSOMAL SUBUNIT BIOGENESIS GTPASE RSGA"/>
    <property type="match status" value="1"/>
</dbReference>
<keyword evidence="2" id="KW-0690">Ribosome biogenesis</keyword>
<dbReference type="PROSITE" id="PS50936">
    <property type="entry name" value="ENGC_GTPASE"/>
    <property type="match status" value="1"/>
</dbReference>
<gene>
    <name evidence="12" type="primary">rsgA</name>
    <name evidence="12" type="ORF">CUJ83_12760</name>
</gene>
<dbReference type="HAMAP" id="MF_01820">
    <property type="entry name" value="GTPase_RsgA"/>
    <property type="match status" value="1"/>
</dbReference>
<name>A0AAP2RET8_9EURY</name>
<evidence type="ECO:0000256" key="5">
    <source>
        <dbReference type="ARBA" id="ARBA00022741"/>
    </source>
</evidence>
<dbReference type="InterPro" id="IPR012340">
    <property type="entry name" value="NA-bd_OB-fold"/>
</dbReference>
<dbReference type="InterPro" id="IPR004881">
    <property type="entry name" value="Ribosome_biogen_GTPase_RsgA"/>
</dbReference>
<evidence type="ECO:0000256" key="9">
    <source>
        <dbReference type="ARBA" id="ARBA00023134"/>
    </source>
</evidence>
<dbReference type="InterPro" id="IPR027417">
    <property type="entry name" value="P-loop_NTPase"/>
</dbReference>
<dbReference type="GO" id="GO:0005525">
    <property type="term" value="F:GTP binding"/>
    <property type="evidence" value="ECO:0007669"/>
    <property type="project" value="UniProtKB-KW"/>
</dbReference>